<dbReference type="SUPFAM" id="SSF55729">
    <property type="entry name" value="Acyl-CoA N-acyltransferases (Nat)"/>
    <property type="match status" value="1"/>
</dbReference>
<comment type="caution">
    <text evidence="2">The sequence shown here is derived from an EMBL/GenBank/DDBJ whole genome shotgun (WGS) entry which is preliminary data.</text>
</comment>
<dbReference type="RefSeq" id="WP_249737825.1">
    <property type="nucleotide sequence ID" value="NZ_JAKNCJ010000005.1"/>
</dbReference>
<feature type="domain" description="N-acetyltransferase" evidence="1">
    <location>
        <begin position="134"/>
        <end position="275"/>
    </location>
</feature>
<dbReference type="CDD" id="cd04301">
    <property type="entry name" value="NAT_SF"/>
    <property type="match status" value="1"/>
</dbReference>
<name>A0ABT0R2W6_9MICO</name>
<dbReference type="InterPro" id="IPR016181">
    <property type="entry name" value="Acyl_CoA_acyltransferase"/>
</dbReference>
<organism evidence="2 3">
    <name type="scientific">Brachybacterium equifaecis</name>
    <dbReference type="NCBI Taxonomy" id="2910770"/>
    <lineage>
        <taxon>Bacteria</taxon>
        <taxon>Bacillati</taxon>
        <taxon>Actinomycetota</taxon>
        <taxon>Actinomycetes</taxon>
        <taxon>Micrococcales</taxon>
        <taxon>Dermabacteraceae</taxon>
        <taxon>Brachybacterium</taxon>
    </lineage>
</organism>
<keyword evidence="3" id="KW-1185">Reference proteome</keyword>
<evidence type="ECO:0000313" key="2">
    <source>
        <dbReference type="EMBL" id="MCL6423743.1"/>
    </source>
</evidence>
<dbReference type="Pfam" id="PF00583">
    <property type="entry name" value="Acetyltransf_1"/>
    <property type="match status" value="1"/>
</dbReference>
<dbReference type="InterPro" id="IPR000182">
    <property type="entry name" value="GNAT_dom"/>
</dbReference>
<evidence type="ECO:0000313" key="3">
    <source>
        <dbReference type="Proteomes" id="UP001203761"/>
    </source>
</evidence>
<accession>A0ABT0R2W6</accession>
<evidence type="ECO:0000259" key="1">
    <source>
        <dbReference type="PROSITE" id="PS51186"/>
    </source>
</evidence>
<proteinExistence type="predicted"/>
<sequence length="275" mass="29000">MPRKTARPHGPADGDLGGTRLIETLLAGWRALARIDVDGFALLRSRGVTKRADSVVPLAPPSDPTALAGALETIEQLAAASGGSPVHRLFEIEEIDHTGVRAALESRGFAPSAPTAILHRALESPGRVDPRARAAVGAPPRECLDQHWLLAPRPEDGARATIAEIMSGTPAVYIALHEAGREDALAVGRAALVPHRRGAVAVLDAIAVDQERRREGLGRAAVQSLLALAAQQGASRAILEVESSNAPALGLYRSERFRPLGTYAYFSLPGHGGRH</sequence>
<dbReference type="EMBL" id="JAKNCJ010000005">
    <property type="protein sequence ID" value="MCL6423743.1"/>
    <property type="molecule type" value="Genomic_DNA"/>
</dbReference>
<dbReference type="PROSITE" id="PS51186">
    <property type="entry name" value="GNAT"/>
    <property type="match status" value="1"/>
</dbReference>
<protein>
    <submittedName>
        <fullName evidence="2">GNAT family N-acetyltransferase</fullName>
    </submittedName>
</protein>
<reference evidence="2" key="1">
    <citation type="submission" date="2022-02" db="EMBL/GenBank/DDBJ databases">
        <authorList>
            <person name="Lee M."/>
            <person name="Kim S.-J."/>
            <person name="Jung M.-Y."/>
        </authorList>
    </citation>
    <scope>NUCLEOTIDE SEQUENCE</scope>
    <source>
        <strain evidence="2">JHP9</strain>
    </source>
</reference>
<dbReference type="Proteomes" id="UP001203761">
    <property type="component" value="Unassembled WGS sequence"/>
</dbReference>
<gene>
    <name evidence="2" type="ORF">Bequi_10150</name>
</gene>
<dbReference type="Gene3D" id="3.40.630.30">
    <property type="match status" value="1"/>
</dbReference>